<name>A0A5C3L0Y8_COPMA</name>
<dbReference type="EMBL" id="ML210177">
    <property type="protein sequence ID" value="TFK26173.1"/>
    <property type="molecule type" value="Genomic_DNA"/>
</dbReference>
<organism evidence="1 2">
    <name type="scientific">Coprinopsis marcescibilis</name>
    <name type="common">Agaric fungus</name>
    <name type="synonym">Psathyrella marcescibilis</name>
    <dbReference type="NCBI Taxonomy" id="230819"/>
    <lineage>
        <taxon>Eukaryota</taxon>
        <taxon>Fungi</taxon>
        <taxon>Dikarya</taxon>
        <taxon>Basidiomycota</taxon>
        <taxon>Agaricomycotina</taxon>
        <taxon>Agaricomycetes</taxon>
        <taxon>Agaricomycetidae</taxon>
        <taxon>Agaricales</taxon>
        <taxon>Agaricineae</taxon>
        <taxon>Psathyrellaceae</taxon>
        <taxon>Coprinopsis</taxon>
    </lineage>
</organism>
<dbReference type="STRING" id="230819.A0A5C3L0Y8"/>
<evidence type="ECO:0000313" key="1">
    <source>
        <dbReference type="EMBL" id="TFK26173.1"/>
    </source>
</evidence>
<dbReference type="Proteomes" id="UP000307440">
    <property type="component" value="Unassembled WGS sequence"/>
</dbReference>
<dbReference type="OrthoDB" id="2748701at2759"/>
<dbReference type="AlphaFoldDB" id="A0A5C3L0Y8"/>
<accession>A0A5C3L0Y8</accession>
<proteinExistence type="predicted"/>
<keyword evidence="2" id="KW-1185">Reference proteome</keyword>
<evidence type="ECO:0000313" key="2">
    <source>
        <dbReference type="Proteomes" id="UP000307440"/>
    </source>
</evidence>
<gene>
    <name evidence="1" type="ORF">FA15DRAFT_667666</name>
</gene>
<sequence length="355" mass="40550">MSSLTARQIALPLEIWMRICYLACTDTGTTGRTLPLVSRFMYQASKPHRLRSVAIKGVLQIVSFVRHLEALPERHRQVESLYLTTWVEGTPRLDSDDGPMVQILLDLYRPGTVSRFPGTEDVNDVINSPEELAAHAIFRMLKCVSSTVKILHIYTDFYRDFIFFPLSMDRLEELTFQGPHESMYKPYVDRLLPCPSLRRLKMRDVELGSQGSNTLIPSIAAIAPSLTHLYLELRGVEAWSNTVERRIEQLLHPPKAENGPRFPYTLQKVYIHPGNGIGPGFCGTYRASVSLQTSYMERFCLSDPERIIYFPPTPFNSRSTRLEGEREWLDRVNGGLGTWDCSKRVLRSAYDVLGY</sequence>
<protein>
    <submittedName>
        <fullName evidence="1">Uncharacterized protein</fullName>
    </submittedName>
</protein>
<reference evidence="1 2" key="1">
    <citation type="journal article" date="2019" name="Nat. Ecol. Evol.">
        <title>Megaphylogeny resolves global patterns of mushroom evolution.</title>
        <authorList>
            <person name="Varga T."/>
            <person name="Krizsan K."/>
            <person name="Foldi C."/>
            <person name="Dima B."/>
            <person name="Sanchez-Garcia M."/>
            <person name="Sanchez-Ramirez S."/>
            <person name="Szollosi G.J."/>
            <person name="Szarkandi J.G."/>
            <person name="Papp V."/>
            <person name="Albert L."/>
            <person name="Andreopoulos W."/>
            <person name="Angelini C."/>
            <person name="Antonin V."/>
            <person name="Barry K.W."/>
            <person name="Bougher N.L."/>
            <person name="Buchanan P."/>
            <person name="Buyck B."/>
            <person name="Bense V."/>
            <person name="Catcheside P."/>
            <person name="Chovatia M."/>
            <person name="Cooper J."/>
            <person name="Damon W."/>
            <person name="Desjardin D."/>
            <person name="Finy P."/>
            <person name="Geml J."/>
            <person name="Haridas S."/>
            <person name="Hughes K."/>
            <person name="Justo A."/>
            <person name="Karasinski D."/>
            <person name="Kautmanova I."/>
            <person name="Kiss B."/>
            <person name="Kocsube S."/>
            <person name="Kotiranta H."/>
            <person name="LaButti K.M."/>
            <person name="Lechner B.E."/>
            <person name="Liimatainen K."/>
            <person name="Lipzen A."/>
            <person name="Lukacs Z."/>
            <person name="Mihaltcheva S."/>
            <person name="Morgado L.N."/>
            <person name="Niskanen T."/>
            <person name="Noordeloos M.E."/>
            <person name="Ohm R.A."/>
            <person name="Ortiz-Santana B."/>
            <person name="Ovrebo C."/>
            <person name="Racz N."/>
            <person name="Riley R."/>
            <person name="Savchenko A."/>
            <person name="Shiryaev A."/>
            <person name="Soop K."/>
            <person name="Spirin V."/>
            <person name="Szebenyi C."/>
            <person name="Tomsovsky M."/>
            <person name="Tulloss R.E."/>
            <person name="Uehling J."/>
            <person name="Grigoriev I.V."/>
            <person name="Vagvolgyi C."/>
            <person name="Papp T."/>
            <person name="Martin F.M."/>
            <person name="Miettinen O."/>
            <person name="Hibbett D.S."/>
            <person name="Nagy L.G."/>
        </authorList>
    </citation>
    <scope>NUCLEOTIDE SEQUENCE [LARGE SCALE GENOMIC DNA]</scope>
    <source>
        <strain evidence="1 2">CBS 121175</strain>
    </source>
</reference>